<dbReference type="EMBL" id="AP027734">
    <property type="protein sequence ID" value="BDZ55559.1"/>
    <property type="molecule type" value="Genomic_DNA"/>
</dbReference>
<proteinExistence type="predicted"/>
<organism evidence="1 2">
    <name type="scientific">Agromyces marinus</name>
    <dbReference type="NCBI Taxonomy" id="1389020"/>
    <lineage>
        <taxon>Bacteria</taxon>
        <taxon>Bacillati</taxon>
        <taxon>Actinomycetota</taxon>
        <taxon>Actinomycetes</taxon>
        <taxon>Micrococcales</taxon>
        <taxon>Microbacteriaceae</taxon>
        <taxon>Agromyces</taxon>
    </lineage>
</organism>
<gene>
    <name evidence="1" type="ORF">GCM10025870_26320</name>
</gene>
<sequence length="62" mass="6150">MTNSEAAASAVAEPTGDIVVEVRGVTAGYLPGVNILNDCSLTARQGNSSASSAPTGPASRRC</sequence>
<keyword evidence="2" id="KW-1185">Reference proteome</keyword>
<reference evidence="2" key="1">
    <citation type="journal article" date="2019" name="Int. J. Syst. Evol. Microbiol.">
        <title>The Global Catalogue of Microorganisms (GCM) 10K type strain sequencing project: providing services to taxonomists for standard genome sequencing and annotation.</title>
        <authorList>
            <consortium name="The Broad Institute Genomics Platform"/>
            <consortium name="The Broad Institute Genome Sequencing Center for Infectious Disease"/>
            <person name="Wu L."/>
            <person name="Ma J."/>
        </authorList>
    </citation>
    <scope>NUCLEOTIDE SEQUENCE [LARGE SCALE GENOMIC DNA]</scope>
    <source>
        <strain evidence="2">NBRC 109019</strain>
    </source>
</reference>
<evidence type="ECO:0000313" key="2">
    <source>
        <dbReference type="Proteomes" id="UP001321477"/>
    </source>
</evidence>
<evidence type="ECO:0000313" key="1">
    <source>
        <dbReference type="EMBL" id="BDZ55559.1"/>
    </source>
</evidence>
<dbReference type="Proteomes" id="UP001321477">
    <property type="component" value="Chromosome"/>
</dbReference>
<accession>A0ABM8H428</accession>
<protein>
    <submittedName>
        <fullName evidence="1">Uncharacterized protein</fullName>
    </submittedName>
</protein>
<name>A0ABM8H428_9MICO</name>